<dbReference type="Pfam" id="PF00905">
    <property type="entry name" value="Transpeptidase"/>
    <property type="match status" value="1"/>
</dbReference>
<dbReference type="Gene3D" id="3.40.710.10">
    <property type="entry name" value="DD-peptidase/beta-lactamase superfamily"/>
    <property type="match status" value="1"/>
</dbReference>
<dbReference type="Pfam" id="PF00912">
    <property type="entry name" value="Transgly"/>
    <property type="match status" value="1"/>
</dbReference>
<evidence type="ECO:0000256" key="18">
    <source>
        <dbReference type="SAM" id="Phobius"/>
    </source>
</evidence>
<dbReference type="InterPro" id="IPR023346">
    <property type="entry name" value="Lysozyme-like_dom_sf"/>
</dbReference>
<evidence type="ECO:0000256" key="15">
    <source>
        <dbReference type="ARBA" id="ARBA00034000"/>
    </source>
</evidence>
<evidence type="ECO:0000256" key="1">
    <source>
        <dbReference type="ARBA" id="ARBA00004236"/>
    </source>
</evidence>
<dbReference type="PATRIC" id="fig|1618390.3.peg.279"/>
<dbReference type="FunFam" id="1.10.3810.10:FF:000001">
    <property type="entry name" value="Penicillin-binding protein 1A"/>
    <property type="match status" value="1"/>
</dbReference>
<feature type="transmembrane region" description="Helical" evidence="18">
    <location>
        <begin position="77"/>
        <end position="97"/>
    </location>
</feature>
<dbReference type="GO" id="GO:0006508">
    <property type="term" value="P:proteolysis"/>
    <property type="evidence" value="ECO:0007669"/>
    <property type="project" value="UniProtKB-KW"/>
</dbReference>
<dbReference type="PANTHER" id="PTHR32282:SF11">
    <property type="entry name" value="PENICILLIN-BINDING PROTEIN 1B"/>
    <property type="match status" value="1"/>
</dbReference>
<dbReference type="AlphaFoldDB" id="A0A0G1D9C4"/>
<feature type="transmembrane region" description="Helical" evidence="18">
    <location>
        <begin position="24"/>
        <end position="42"/>
    </location>
</feature>
<comment type="caution">
    <text evidence="21">The sequence shown here is derived from an EMBL/GenBank/DDBJ whole genome shotgun (WGS) entry which is preliminary data.</text>
</comment>
<comment type="catalytic activity">
    <reaction evidence="16">
        <text>[GlcNAc-(1-&gt;4)-Mur2Ac(oyl-L-Ala-gamma-D-Glu-L-Lys-D-Ala-D-Ala)](n)-di-trans,octa-cis-undecaprenyl diphosphate + beta-D-GlcNAc-(1-&gt;4)-Mur2Ac(oyl-L-Ala-gamma-D-Glu-L-Lys-D-Ala-D-Ala)-di-trans,octa-cis-undecaprenyl diphosphate = [GlcNAc-(1-&gt;4)-Mur2Ac(oyl-L-Ala-gamma-D-Glu-L-Lys-D-Ala-D-Ala)](n+1)-di-trans,octa-cis-undecaprenyl diphosphate + di-trans,octa-cis-undecaprenyl diphosphate + H(+)</text>
        <dbReference type="Rhea" id="RHEA:23708"/>
        <dbReference type="Rhea" id="RHEA-COMP:9602"/>
        <dbReference type="Rhea" id="RHEA-COMP:9603"/>
        <dbReference type="ChEBI" id="CHEBI:15378"/>
        <dbReference type="ChEBI" id="CHEBI:58405"/>
        <dbReference type="ChEBI" id="CHEBI:60033"/>
        <dbReference type="ChEBI" id="CHEBI:78435"/>
        <dbReference type="EC" id="2.4.99.28"/>
    </reaction>
</comment>
<dbReference type="InterPro" id="IPR012338">
    <property type="entry name" value="Beta-lactam/transpept-like"/>
</dbReference>
<feature type="compositionally biased region" description="Low complexity" evidence="17">
    <location>
        <begin position="748"/>
        <end position="761"/>
    </location>
</feature>
<dbReference type="GO" id="GO:0005886">
    <property type="term" value="C:plasma membrane"/>
    <property type="evidence" value="ECO:0007669"/>
    <property type="project" value="UniProtKB-SubCell"/>
</dbReference>
<dbReference type="GO" id="GO:0008955">
    <property type="term" value="F:peptidoglycan glycosyltransferase activity"/>
    <property type="evidence" value="ECO:0007669"/>
    <property type="project" value="UniProtKB-EC"/>
</dbReference>
<gene>
    <name evidence="21" type="ORF">UV68_C0009G0009</name>
</gene>
<keyword evidence="12 18" id="KW-0472">Membrane</keyword>
<comment type="subcellular location">
    <subcellularLocation>
        <location evidence="1">Cell membrane</location>
    </subcellularLocation>
</comment>
<keyword evidence="13" id="KW-0511">Multifunctional enzyme</keyword>
<dbReference type="GO" id="GO:0009002">
    <property type="term" value="F:serine-type D-Ala-D-Ala carboxypeptidase activity"/>
    <property type="evidence" value="ECO:0007669"/>
    <property type="project" value="UniProtKB-EC"/>
</dbReference>
<keyword evidence="5" id="KW-0121">Carboxypeptidase</keyword>
<dbReference type="SUPFAM" id="SSF56601">
    <property type="entry name" value="beta-lactamase/transpeptidase-like"/>
    <property type="match status" value="1"/>
</dbReference>
<dbReference type="InterPro" id="IPR050396">
    <property type="entry name" value="Glycosyltr_51/Transpeptidase"/>
</dbReference>
<evidence type="ECO:0000256" key="14">
    <source>
        <dbReference type="ARBA" id="ARBA00023316"/>
    </source>
</evidence>
<accession>A0A0G1D9C4</accession>
<keyword evidence="18" id="KW-1133">Transmembrane helix</keyword>
<evidence type="ECO:0000256" key="7">
    <source>
        <dbReference type="ARBA" id="ARBA00022676"/>
    </source>
</evidence>
<feature type="region of interest" description="Disordered" evidence="17">
    <location>
        <begin position="739"/>
        <end position="761"/>
    </location>
</feature>
<dbReference type="GO" id="GO:0030288">
    <property type="term" value="C:outer membrane-bounded periplasmic space"/>
    <property type="evidence" value="ECO:0007669"/>
    <property type="project" value="TreeGrafter"/>
</dbReference>
<dbReference type="GO" id="GO:0008658">
    <property type="term" value="F:penicillin binding"/>
    <property type="evidence" value="ECO:0007669"/>
    <property type="project" value="InterPro"/>
</dbReference>
<feature type="domain" description="Penicillin-binding protein transpeptidase" evidence="19">
    <location>
        <begin position="384"/>
        <end position="650"/>
    </location>
</feature>
<evidence type="ECO:0000313" key="22">
    <source>
        <dbReference type="Proteomes" id="UP000033980"/>
    </source>
</evidence>
<keyword evidence="8" id="KW-0808">Transferase</keyword>
<dbReference type="InterPro" id="IPR036950">
    <property type="entry name" value="PBP_transglycosylase"/>
</dbReference>
<dbReference type="GO" id="GO:0009252">
    <property type="term" value="P:peptidoglycan biosynthetic process"/>
    <property type="evidence" value="ECO:0007669"/>
    <property type="project" value="UniProtKB-KW"/>
</dbReference>
<dbReference type="SUPFAM" id="SSF53955">
    <property type="entry name" value="Lysozyme-like"/>
    <property type="match status" value="1"/>
</dbReference>
<dbReference type="Gene3D" id="1.10.3810.10">
    <property type="entry name" value="Biosynthetic peptidoglycan transglycosylase-like"/>
    <property type="match status" value="1"/>
</dbReference>
<protein>
    <submittedName>
        <fullName evidence="21">Penicillin-binding protein, 1A family</fullName>
    </submittedName>
</protein>
<keyword evidence="6" id="KW-0645">Protease</keyword>
<evidence type="ECO:0000259" key="20">
    <source>
        <dbReference type="Pfam" id="PF00912"/>
    </source>
</evidence>
<dbReference type="EMBL" id="LCFK01000009">
    <property type="protein sequence ID" value="KKS94525.1"/>
    <property type="molecule type" value="Genomic_DNA"/>
</dbReference>
<dbReference type="GO" id="GO:0008360">
    <property type="term" value="P:regulation of cell shape"/>
    <property type="evidence" value="ECO:0007669"/>
    <property type="project" value="UniProtKB-KW"/>
</dbReference>
<keyword evidence="7" id="KW-0328">Glycosyltransferase</keyword>
<evidence type="ECO:0000256" key="16">
    <source>
        <dbReference type="ARBA" id="ARBA00049902"/>
    </source>
</evidence>
<keyword evidence="9" id="KW-0378">Hydrolase</keyword>
<evidence type="ECO:0000256" key="10">
    <source>
        <dbReference type="ARBA" id="ARBA00022960"/>
    </source>
</evidence>
<evidence type="ECO:0000256" key="12">
    <source>
        <dbReference type="ARBA" id="ARBA00023136"/>
    </source>
</evidence>
<feature type="domain" description="Glycosyl transferase family 51" evidence="20">
    <location>
        <begin position="123"/>
        <end position="296"/>
    </location>
</feature>
<evidence type="ECO:0000256" key="13">
    <source>
        <dbReference type="ARBA" id="ARBA00023268"/>
    </source>
</evidence>
<keyword evidence="11" id="KW-0573">Peptidoglycan synthesis</keyword>
<evidence type="ECO:0000256" key="2">
    <source>
        <dbReference type="ARBA" id="ARBA00007090"/>
    </source>
</evidence>
<comment type="catalytic activity">
    <reaction evidence="15">
        <text>Preferential cleavage: (Ac)2-L-Lys-D-Ala-|-D-Ala. Also transpeptidation of peptidyl-alanyl moieties that are N-acyl substituents of D-alanine.</text>
        <dbReference type="EC" id="3.4.16.4"/>
    </reaction>
</comment>
<evidence type="ECO:0000313" key="21">
    <source>
        <dbReference type="EMBL" id="KKS94525.1"/>
    </source>
</evidence>
<comment type="similarity">
    <text evidence="2">In the C-terminal section; belongs to the transpeptidase family.</text>
</comment>
<evidence type="ECO:0000256" key="8">
    <source>
        <dbReference type="ARBA" id="ARBA00022679"/>
    </source>
</evidence>
<name>A0A0G1D9C4_9BACT</name>
<evidence type="ECO:0000256" key="5">
    <source>
        <dbReference type="ARBA" id="ARBA00022645"/>
    </source>
</evidence>
<evidence type="ECO:0000256" key="11">
    <source>
        <dbReference type="ARBA" id="ARBA00022984"/>
    </source>
</evidence>
<keyword evidence="10" id="KW-0133">Cell shape</keyword>
<dbReference type="InterPro" id="IPR001264">
    <property type="entry name" value="Glyco_trans_51"/>
</dbReference>
<evidence type="ECO:0000256" key="6">
    <source>
        <dbReference type="ARBA" id="ARBA00022670"/>
    </source>
</evidence>
<keyword evidence="14" id="KW-0961">Cell wall biogenesis/degradation</keyword>
<dbReference type="InterPro" id="IPR001460">
    <property type="entry name" value="PCN-bd_Tpept"/>
</dbReference>
<evidence type="ECO:0000259" key="19">
    <source>
        <dbReference type="Pfam" id="PF00905"/>
    </source>
</evidence>
<organism evidence="21 22">
    <name type="scientific">Candidatus Collierbacteria bacterium GW2011_GWC2_43_12</name>
    <dbReference type="NCBI Taxonomy" id="1618390"/>
    <lineage>
        <taxon>Bacteria</taxon>
        <taxon>Candidatus Collieribacteriota</taxon>
    </lineage>
</organism>
<comment type="similarity">
    <text evidence="3">In the N-terminal section; belongs to the glycosyltransferase 51 family.</text>
</comment>
<proteinExistence type="inferred from homology"/>
<keyword evidence="18" id="KW-0812">Transmembrane</keyword>
<evidence type="ECO:0000256" key="9">
    <source>
        <dbReference type="ARBA" id="ARBA00022801"/>
    </source>
</evidence>
<dbReference type="GO" id="GO:0071555">
    <property type="term" value="P:cell wall organization"/>
    <property type="evidence" value="ECO:0007669"/>
    <property type="project" value="UniProtKB-KW"/>
</dbReference>
<sequence>MKPSMGKKTDQKKVNFLFLVGRPAFKSLILLISLAGFIFLFCERFFSTPLNLPTVHFPKVKLPTLSFPQLQSSTKRFLIFFISSLLLATTIYFEIFFKLPNPKQLSEFPSKLTTQILDRNGILLYKIYKDENRTLVSIDNLPQHVIDAFLAAEDKDFYSHNGFSLPGMLRSIYRDIFDNRLEGGSTITQQLIKNTILSSEKTFSRKVKELILAIWAERIYSKDKILEMYLNQVGFGGPAYGIQEASHQYFDIDAADLNVAQAAFLASLTRAPSKYSPFGEHPELASERQKIVLGQMAGLGMITPEQYNQAISEKLDFRSSKIEILAPHFVMLVKNILVNQLGENVVTQGGLKVYTTLDSKLQDQAQRIVTSEIKTLERFHVSNGAALVTNPKTGEVLAMVGSKDYFNLKENGQVNLTTSVRQPGSSIKPLNYALYFEKGHSPASVIEDRPIAVRLASNEVWTPKNYDSRFHGSITLRQALGSSYNIPSVLILLKNGIGNFADFAKKLGITTWDDPTRYGPSLALGSLEVKMVDLATAYSTFANQGITTPLQTIMKIERGDSETLRLSSCPSQINVTPGSSAVNADETSCTPKRNISPTTAYIISDILGDNSARSSAFGLNSVLNIKKAKVAVKTGTSNDLRDNWTIGFSENFLVATWVGNNDNRPMANIASGITGASPIWAKIFNSILEEHQEPQSVSPPDNLIKVPICILTGTLTCSGCPTRIDYFIKGTEPKTACDPADIQKRLNPTPSSSYSSTPQIL</sequence>
<dbReference type="PANTHER" id="PTHR32282">
    <property type="entry name" value="BINDING PROTEIN TRANSPEPTIDASE, PUTATIVE-RELATED"/>
    <property type="match status" value="1"/>
</dbReference>
<evidence type="ECO:0000256" key="4">
    <source>
        <dbReference type="ARBA" id="ARBA00022475"/>
    </source>
</evidence>
<evidence type="ECO:0000256" key="17">
    <source>
        <dbReference type="SAM" id="MobiDB-lite"/>
    </source>
</evidence>
<reference evidence="21 22" key="1">
    <citation type="journal article" date="2015" name="Nature">
        <title>rRNA introns, odd ribosomes, and small enigmatic genomes across a large radiation of phyla.</title>
        <authorList>
            <person name="Brown C.T."/>
            <person name="Hug L.A."/>
            <person name="Thomas B.C."/>
            <person name="Sharon I."/>
            <person name="Castelle C.J."/>
            <person name="Singh A."/>
            <person name="Wilkins M.J."/>
            <person name="Williams K.H."/>
            <person name="Banfield J.F."/>
        </authorList>
    </citation>
    <scope>NUCLEOTIDE SEQUENCE [LARGE SCALE GENOMIC DNA]</scope>
</reference>
<evidence type="ECO:0000256" key="3">
    <source>
        <dbReference type="ARBA" id="ARBA00007739"/>
    </source>
</evidence>
<dbReference type="Proteomes" id="UP000033980">
    <property type="component" value="Unassembled WGS sequence"/>
</dbReference>
<keyword evidence="4" id="KW-1003">Cell membrane</keyword>